<keyword evidence="3" id="KW-1185">Reference proteome</keyword>
<keyword evidence="1" id="KW-0812">Transmembrane</keyword>
<dbReference type="InterPro" id="IPR004344">
    <property type="entry name" value="TTL/TTLL_fam"/>
</dbReference>
<name>A0A7R9BSB3_9CRUS</name>
<dbReference type="OrthoDB" id="202825at2759"/>
<keyword evidence="1" id="KW-0472">Membrane</keyword>
<evidence type="ECO:0000313" key="2">
    <source>
        <dbReference type="EMBL" id="CAD7280627.1"/>
    </source>
</evidence>
<protein>
    <submittedName>
        <fullName evidence="2">Uncharacterized protein</fullName>
    </submittedName>
</protein>
<evidence type="ECO:0000313" key="3">
    <source>
        <dbReference type="Proteomes" id="UP000678499"/>
    </source>
</evidence>
<dbReference type="EMBL" id="OA884316">
    <property type="protein sequence ID" value="CAD7280627.1"/>
    <property type="molecule type" value="Genomic_DNA"/>
</dbReference>
<dbReference type="InterPro" id="IPR053317">
    <property type="entry name" value="Tubulin_polyglutamylase"/>
</dbReference>
<proteinExistence type="predicted"/>
<accession>A0A7R9BSB3</accession>
<reference evidence="2" key="1">
    <citation type="submission" date="2020-11" db="EMBL/GenBank/DDBJ databases">
        <authorList>
            <person name="Tran Van P."/>
        </authorList>
    </citation>
    <scope>NUCLEOTIDE SEQUENCE</scope>
</reference>
<dbReference type="Proteomes" id="UP000678499">
    <property type="component" value="Unassembled WGS sequence"/>
</dbReference>
<dbReference type="Gene3D" id="3.30.470.20">
    <property type="entry name" value="ATP-grasp fold, B domain"/>
    <property type="match status" value="1"/>
</dbReference>
<gene>
    <name evidence="2" type="ORF">NMOB1V02_LOCUS8285</name>
</gene>
<dbReference type="Pfam" id="PF03133">
    <property type="entry name" value="TTL"/>
    <property type="match status" value="1"/>
</dbReference>
<sequence length="497" mass="57438">MGFRLTANDLASCFRGKYLVTPRLYPVILFVLIFGVVLTFLNVYELHKVRTSLILPQAEKSEETGLIAWIDTTKFSAGHLQHVQNVFQRIGFKVVSEKPTLGDEMMSTFAHQRVNHFPGSGYFTNKMNLATITSKYIPKAFQLPNGREAALKYSKENPEKMFVLKSNVHRGISVQKIGDIDLAASGKFVQEFVSNPLLIDGHKFDIGVYVAITSVNPLRVYIYEGEVLFRFCPAEYYPFDPVNLDKYVVGDDYLPLWKVPSLSPFYNKLGLGMKDSFNAYLRANGRNDSTWLRDVKAAIQDILLSVESMMMNLITKYPHKEVFFEMTRFDFVLDENLKPFLMEANMSPNLSSKHFPPNRFLYEEVLYNLMSLVGLARHISSDTLLYRSDDEEVMEVKDKDISVFQELCASKKCAEDCSVKECKSFCVHCYSQGEKAELKRAYKEHLNRMRYRRVLPFPMYPSNAKEEFEEKRGLFDSNVWMLRWFRGMCLKDISFCQ</sequence>
<feature type="transmembrane region" description="Helical" evidence="1">
    <location>
        <begin position="24"/>
        <end position="44"/>
    </location>
</feature>
<dbReference type="PANTHER" id="PTHR47113">
    <property type="entry name" value="LD09343P"/>
    <property type="match status" value="1"/>
</dbReference>
<dbReference type="PROSITE" id="PS51221">
    <property type="entry name" value="TTL"/>
    <property type="match status" value="1"/>
</dbReference>
<dbReference type="AlphaFoldDB" id="A0A7R9BSB3"/>
<keyword evidence="1" id="KW-1133">Transmembrane helix</keyword>
<organism evidence="2">
    <name type="scientific">Notodromas monacha</name>
    <dbReference type="NCBI Taxonomy" id="399045"/>
    <lineage>
        <taxon>Eukaryota</taxon>
        <taxon>Metazoa</taxon>
        <taxon>Ecdysozoa</taxon>
        <taxon>Arthropoda</taxon>
        <taxon>Crustacea</taxon>
        <taxon>Oligostraca</taxon>
        <taxon>Ostracoda</taxon>
        <taxon>Podocopa</taxon>
        <taxon>Podocopida</taxon>
        <taxon>Cypridocopina</taxon>
        <taxon>Cypridoidea</taxon>
        <taxon>Cyprididae</taxon>
        <taxon>Notodromas</taxon>
    </lineage>
</organism>
<dbReference type="PANTHER" id="PTHR47113:SF1">
    <property type="entry name" value="LD09343P"/>
    <property type="match status" value="1"/>
</dbReference>
<dbReference type="SUPFAM" id="SSF56059">
    <property type="entry name" value="Glutathione synthetase ATP-binding domain-like"/>
    <property type="match status" value="1"/>
</dbReference>
<dbReference type="EMBL" id="CAJPEX010002279">
    <property type="protein sequence ID" value="CAG0920779.1"/>
    <property type="molecule type" value="Genomic_DNA"/>
</dbReference>
<evidence type="ECO:0000256" key="1">
    <source>
        <dbReference type="SAM" id="Phobius"/>
    </source>
</evidence>